<dbReference type="InterPro" id="IPR023393">
    <property type="entry name" value="START-like_dom_sf"/>
</dbReference>
<evidence type="ECO:0000313" key="3">
    <source>
        <dbReference type="EMBL" id="OPH54769.1"/>
    </source>
</evidence>
<feature type="domain" description="Activator of Hsp90 ATPase homologue 1/2-like C-terminal" evidence="2">
    <location>
        <begin position="19"/>
        <end position="166"/>
    </location>
</feature>
<reference evidence="4" key="1">
    <citation type="submission" date="2016-07" db="EMBL/GenBank/DDBJ databases">
        <authorList>
            <person name="Florea S."/>
            <person name="Webb J.S."/>
            <person name="Jaromczyk J."/>
            <person name="Schardl C.L."/>
        </authorList>
    </citation>
    <scope>NUCLEOTIDE SEQUENCE [LARGE SCALE GENOMIC DNA]</scope>
    <source>
        <strain evidence="4">CY1</strain>
    </source>
</reference>
<proteinExistence type="inferred from homology"/>
<dbReference type="Pfam" id="PF08327">
    <property type="entry name" value="AHSA1"/>
    <property type="match status" value="1"/>
</dbReference>
<dbReference type="Gene3D" id="3.30.530.20">
    <property type="match status" value="1"/>
</dbReference>
<dbReference type="STRING" id="1469647.BC351_30430"/>
<evidence type="ECO:0000313" key="4">
    <source>
        <dbReference type="Proteomes" id="UP000190626"/>
    </source>
</evidence>
<accession>A0A1V4HG87</accession>
<organism evidence="3 4">
    <name type="scientific">Paenibacillus ferrarius</name>
    <dbReference type="NCBI Taxonomy" id="1469647"/>
    <lineage>
        <taxon>Bacteria</taxon>
        <taxon>Bacillati</taxon>
        <taxon>Bacillota</taxon>
        <taxon>Bacilli</taxon>
        <taxon>Bacillales</taxon>
        <taxon>Paenibacillaceae</taxon>
        <taxon>Paenibacillus</taxon>
    </lineage>
</organism>
<dbReference type="SUPFAM" id="SSF55961">
    <property type="entry name" value="Bet v1-like"/>
    <property type="match status" value="1"/>
</dbReference>
<comment type="caution">
    <text evidence="3">The sequence shown here is derived from an EMBL/GenBank/DDBJ whole genome shotgun (WGS) entry which is preliminary data.</text>
</comment>
<keyword evidence="4" id="KW-1185">Reference proteome</keyword>
<dbReference type="OrthoDB" id="118413at2"/>
<dbReference type="Proteomes" id="UP000190626">
    <property type="component" value="Unassembled WGS sequence"/>
</dbReference>
<gene>
    <name evidence="3" type="ORF">BC351_30430</name>
</gene>
<protein>
    <submittedName>
        <fullName evidence="3">Polyketide cyclase</fullName>
    </submittedName>
</protein>
<dbReference type="InterPro" id="IPR013538">
    <property type="entry name" value="ASHA1/2-like_C"/>
</dbReference>
<dbReference type="CDD" id="cd07814">
    <property type="entry name" value="SRPBCC_CalC_Aha1-like"/>
    <property type="match status" value="1"/>
</dbReference>
<dbReference type="RefSeq" id="WP_079414754.1">
    <property type="nucleotide sequence ID" value="NZ_MBTG01000020.1"/>
</dbReference>
<dbReference type="AlphaFoldDB" id="A0A1V4HG87"/>
<comment type="similarity">
    <text evidence="1">Belongs to the AHA1 family.</text>
</comment>
<sequence>MSENTNPANQELEITRIFNAPRELVFKVWTEAEHLEKWWGPKGLTLQVASLDLRPGGSFHYSMTTPDGQIMWGLFKYREISPTDKLVFTNSFSDEEGNVTRAAFSAAFPLEILNVLTFEELDGKTKVTLRGGPLDASDEEKQFFAGMFDSMRQGFGGTFDQLDDYLATIA</sequence>
<name>A0A1V4HG87_9BACL</name>
<evidence type="ECO:0000256" key="1">
    <source>
        <dbReference type="ARBA" id="ARBA00006817"/>
    </source>
</evidence>
<dbReference type="EMBL" id="MBTG01000020">
    <property type="protein sequence ID" value="OPH54769.1"/>
    <property type="molecule type" value="Genomic_DNA"/>
</dbReference>
<evidence type="ECO:0000259" key="2">
    <source>
        <dbReference type="Pfam" id="PF08327"/>
    </source>
</evidence>